<sequence length="279" mass="32280">MVGGRVFSHASTFSILLPKPNTTLDPLFLPASSSSFLGPRSMVSFADARGEKRGRWTTSFDGFDDEDEMGEEEYNNNNNNIEQREKKRRLSVEQVEFLEKSFEVENKLEPERKIQLAKELGLQPRQVAIWFQNRRARWKTKQLEKDYESLEASYSNLKANYDNLLKEKDKLKAEVANLTEKLQEQPPPHKYILDSESPHYTDGVQSSLLLEHCDSSYAFDPDHSDVSQDEEDDLMRKTLILPSIILPKLEDVDYSHPPESSCHFGFAEEDDAFWSTWSY</sequence>
<dbReference type="GO" id="GO:0000981">
    <property type="term" value="F:DNA-binding transcription factor activity, RNA polymerase II-specific"/>
    <property type="evidence" value="ECO:0007669"/>
    <property type="project" value="UniProtKB-UniRule"/>
</dbReference>
<comment type="caution">
    <text evidence="13">The sequence shown here is derived from an EMBL/GenBank/DDBJ whole genome shotgun (WGS) entry which is preliminary data.</text>
</comment>
<dbReference type="PANTHER" id="PTHR24326:SF606">
    <property type="entry name" value="HOMEOBOX-LEUCINE ZIPPER PROTEIN ATHB-54"/>
    <property type="match status" value="1"/>
</dbReference>
<dbReference type="Gene3D" id="1.20.5.400">
    <property type="match status" value="1"/>
</dbReference>
<dbReference type="AlphaFoldDB" id="A0A834W6P3"/>
<evidence type="ECO:0000256" key="4">
    <source>
        <dbReference type="ARBA" id="ARBA00023155"/>
    </source>
</evidence>
<dbReference type="Pfam" id="PF02183">
    <property type="entry name" value="HALZ"/>
    <property type="match status" value="1"/>
</dbReference>
<evidence type="ECO:0000256" key="10">
    <source>
        <dbReference type="RuleBase" id="RU369038"/>
    </source>
</evidence>
<evidence type="ECO:0000256" key="3">
    <source>
        <dbReference type="ARBA" id="ARBA00023125"/>
    </source>
</evidence>
<evidence type="ECO:0000313" key="13">
    <source>
        <dbReference type="EMBL" id="KAF7806164.1"/>
    </source>
</evidence>
<dbReference type="InterPro" id="IPR045224">
    <property type="entry name" value="HDZip_class_I_plant"/>
</dbReference>
<organism evidence="13 14">
    <name type="scientific">Senna tora</name>
    <dbReference type="NCBI Taxonomy" id="362788"/>
    <lineage>
        <taxon>Eukaryota</taxon>
        <taxon>Viridiplantae</taxon>
        <taxon>Streptophyta</taxon>
        <taxon>Embryophyta</taxon>
        <taxon>Tracheophyta</taxon>
        <taxon>Spermatophyta</taxon>
        <taxon>Magnoliopsida</taxon>
        <taxon>eudicotyledons</taxon>
        <taxon>Gunneridae</taxon>
        <taxon>Pentapetalae</taxon>
        <taxon>rosids</taxon>
        <taxon>fabids</taxon>
        <taxon>Fabales</taxon>
        <taxon>Fabaceae</taxon>
        <taxon>Caesalpinioideae</taxon>
        <taxon>Cassia clade</taxon>
        <taxon>Senna</taxon>
    </lineage>
</organism>
<evidence type="ECO:0000256" key="8">
    <source>
        <dbReference type="PROSITE-ProRule" id="PRU00108"/>
    </source>
</evidence>
<dbReference type="CDD" id="cd00086">
    <property type="entry name" value="homeodomain"/>
    <property type="match status" value="1"/>
</dbReference>
<dbReference type="GO" id="GO:0005634">
    <property type="term" value="C:nucleus"/>
    <property type="evidence" value="ECO:0007669"/>
    <property type="project" value="UniProtKB-SubCell"/>
</dbReference>
<evidence type="ECO:0000259" key="12">
    <source>
        <dbReference type="PROSITE" id="PS50071"/>
    </source>
</evidence>
<keyword evidence="6 8" id="KW-0539">Nucleus</keyword>
<dbReference type="InterPro" id="IPR001356">
    <property type="entry name" value="HD"/>
</dbReference>
<accession>A0A834W6P3</accession>
<keyword evidence="4 8" id="KW-0371">Homeobox</keyword>
<keyword evidence="14" id="KW-1185">Reference proteome</keyword>
<dbReference type="GO" id="GO:0045893">
    <property type="term" value="P:positive regulation of DNA-templated transcription"/>
    <property type="evidence" value="ECO:0007669"/>
    <property type="project" value="TreeGrafter"/>
</dbReference>
<evidence type="ECO:0000256" key="11">
    <source>
        <dbReference type="SAM" id="Coils"/>
    </source>
</evidence>
<evidence type="ECO:0000256" key="5">
    <source>
        <dbReference type="ARBA" id="ARBA00023163"/>
    </source>
</evidence>
<keyword evidence="2 10" id="KW-0805">Transcription regulation</keyword>
<evidence type="ECO:0000256" key="9">
    <source>
        <dbReference type="RuleBase" id="RU000682"/>
    </source>
</evidence>
<dbReference type="SUPFAM" id="SSF46689">
    <property type="entry name" value="Homeodomain-like"/>
    <property type="match status" value="1"/>
</dbReference>
<reference evidence="13" key="1">
    <citation type="submission" date="2020-09" db="EMBL/GenBank/DDBJ databases">
        <title>Genome-Enabled Discovery of Anthraquinone Biosynthesis in Senna tora.</title>
        <authorList>
            <person name="Kang S.-H."/>
            <person name="Pandey R.P."/>
            <person name="Lee C.-M."/>
            <person name="Sim J.-S."/>
            <person name="Jeong J.-T."/>
            <person name="Choi B.-S."/>
            <person name="Jung M."/>
            <person name="Ginzburg D."/>
            <person name="Zhao K."/>
            <person name="Won S.Y."/>
            <person name="Oh T.-J."/>
            <person name="Yu Y."/>
            <person name="Kim N.-H."/>
            <person name="Lee O.R."/>
            <person name="Lee T.-H."/>
            <person name="Bashyal P."/>
            <person name="Kim T.-S."/>
            <person name="Lee W.-H."/>
            <person name="Kawkins C."/>
            <person name="Kim C.-K."/>
            <person name="Kim J.S."/>
            <person name="Ahn B.O."/>
            <person name="Rhee S.Y."/>
            <person name="Sohng J.K."/>
        </authorList>
    </citation>
    <scope>NUCLEOTIDE SEQUENCE</scope>
    <source>
        <tissue evidence="13">Leaf</tissue>
    </source>
</reference>
<evidence type="ECO:0000256" key="1">
    <source>
        <dbReference type="ARBA" id="ARBA00004123"/>
    </source>
</evidence>
<feature type="domain" description="Homeobox" evidence="12">
    <location>
        <begin position="81"/>
        <end position="141"/>
    </location>
</feature>
<feature type="coiled-coil region" evidence="11">
    <location>
        <begin position="133"/>
        <end position="181"/>
    </location>
</feature>
<dbReference type="GO" id="GO:0000976">
    <property type="term" value="F:transcription cis-regulatory region binding"/>
    <property type="evidence" value="ECO:0007669"/>
    <property type="project" value="UniProtKB-ARBA"/>
</dbReference>
<evidence type="ECO:0000256" key="2">
    <source>
        <dbReference type="ARBA" id="ARBA00023015"/>
    </source>
</evidence>
<comment type="function">
    <text evidence="10">Transcription factor.</text>
</comment>
<dbReference type="InterPro" id="IPR017970">
    <property type="entry name" value="Homeobox_CS"/>
</dbReference>
<dbReference type="EMBL" id="JAAIUW010000012">
    <property type="protein sequence ID" value="KAF7806164.1"/>
    <property type="molecule type" value="Genomic_DNA"/>
</dbReference>
<keyword evidence="11" id="KW-0175">Coiled coil</keyword>
<protein>
    <recommendedName>
        <fullName evidence="10">Homeobox-leucine zipper protein</fullName>
    </recommendedName>
    <alternativeName>
        <fullName evidence="10">HD-ZIP protein</fullName>
    </alternativeName>
    <alternativeName>
        <fullName evidence="10">Homeodomain transcription factor</fullName>
    </alternativeName>
</protein>
<dbReference type="Gene3D" id="1.10.10.60">
    <property type="entry name" value="Homeodomain-like"/>
    <property type="match status" value="1"/>
</dbReference>
<evidence type="ECO:0000313" key="14">
    <source>
        <dbReference type="Proteomes" id="UP000634136"/>
    </source>
</evidence>
<dbReference type="PANTHER" id="PTHR24326">
    <property type="entry name" value="HOMEOBOX-LEUCINE ZIPPER PROTEIN"/>
    <property type="match status" value="1"/>
</dbReference>
<evidence type="ECO:0000256" key="7">
    <source>
        <dbReference type="ARBA" id="ARBA00025748"/>
    </source>
</evidence>
<keyword evidence="3 8" id="KW-0238">DNA-binding</keyword>
<dbReference type="InterPro" id="IPR009057">
    <property type="entry name" value="Homeodomain-like_sf"/>
</dbReference>
<feature type="DNA-binding region" description="Homeobox" evidence="8">
    <location>
        <begin position="83"/>
        <end position="142"/>
    </location>
</feature>
<dbReference type="Pfam" id="PF00046">
    <property type="entry name" value="Homeodomain"/>
    <property type="match status" value="1"/>
</dbReference>
<dbReference type="PROSITE" id="PS50071">
    <property type="entry name" value="HOMEOBOX_2"/>
    <property type="match status" value="1"/>
</dbReference>
<dbReference type="Proteomes" id="UP000634136">
    <property type="component" value="Unassembled WGS sequence"/>
</dbReference>
<gene>
    <name evidence="13" type="ORF">G2W53_038325</name>
</gene>
<dbReference type="FunFam" id="1.10.10.60:FF:000144">
    <property type="entry name" value="homeobox-leucine zipper protein ATHB-6-like"/>
    <property type="match status" value="1"/>
</dbReference>
<evidence type="ECO:0000256" key="6">
    <source>
        <dbReference type="ARBA" id="ARBA00023242"/>
    </source>
</evidence>
<name>A0A834W6P3_9FABA</name>
<dbReference type="OrthoDB" id="6159439at2759"/>
<proteinExistence type="inferred from homology"/>
<dbReference type="InterPro" id="IPR003106">
    <property type="entry name" value="Leu_zip_homeo"/>
</dbReference>
<comment type="similarity">
    <text evidence="7 10">Belongs to the HD-ZIP homeobox family. Class I subfamily.</text>
</comment>
<dbReference type="InterPro" id="IPR000047">
    <property type="entry name" value="HTH_motif"/>
</dbReference>
<dbReference type="PRINTS" id="PR00031">
    <property type="entry name" value="HTHREPRESSR"/>
</dbReference>
<dbReference type="SMART" id="SM00389">
    <property type="entry name" value="HOX"/>
    <property type="match status" value="1"/>
</dbReference>
<dbReference type="PROSITE" id="PS00027">
    <property type="entry name" value="HOMEOBOX_1"/>
    <property type="match status" value="1"/>
</dbReference>
<comment type="subcellular location">
    <subcellularLocation>
        <location evidence="1 8 9">Nucleus</location>
    </subcellularLocation>
</comment>
<keyword evidence="5 10" id="KW-0804">Transcription</keyword>